<evidence type="ECO:0000256" key="3">
    <source>
        <dbReference type="ARBA" id="ARBA00023157"/>
    </source>
</evidence>
<gene>
    <name evidence="5" type="ORF">GDO81_008891</name>
</gene>
<dbReference type="InterPro" id="IPR047565">
    <property type="entry name" value="Alpha-macroglob_thiol-ester_cl"/>
</dbReference>
<dbReference type="SUPFAM" id="SSF50242">
    <property type="entry name" value="TIMP-like"/>
    <property type="match status" value="2"/>
</dbReference>
<dbReference type="InterPro" id="IPR009048">
    <property type="entry name" value="A-macroglobulin_rcpt-bd"/>
</dbReference>
<dbReference type="InterPro" id="IPR018933">
    <property type="entry name" value="Netrin_module_non-TIMP"/>
</dbReference>
<sequence>MKPTKTRVKVQLQNPEGVVVKREEHYPAPIVVVTKSIDLSELASLGVWTLTARYDDSTEKFTTNFEVKEYVLPSFEVTIKAQRNFIYLEDMSFSVTINAQYLYGKPVSGEAFVLFKLKRGNEEKKLTDSLRRIQISDGTGEVELLTKDLMKDFRDREDLVQYRLHIAVTVIADSGGDLVEAELSNIVIVKSPYKILFTRTPKYFKPGMPFDLTVMVTNPDGSPAKNIPVVAEPGKVYATTIQDGTARIILDTDTETKTLDINVKTAEGQILPTRQASGRLTVFPYRDSNGQGNYLHITFKNDVLERGEKVFISFITQNRNSKVHDQKLHLTYLVLSRGQIVTMGRQERGSGQSLVTVPLVITEQLLPSFRIVAYYTVGDELVSDSLWVDVVDDCMGTLKLSGRKATAEPGEPISLTLRADHNATVVLVAVDKAVYVMNNNYRMTQSKVWSIIEDSDIGCSPGSGADNMGVFYDAGLAVETNFGLRTKQRSDSSCEAGKRRRRRSTAELMEYRSMKGQNDDKIYDDGTVTDDEYLLDTEIISRNFFQESWMWDVVRMEKAPDADGISTEVLRGKYLPDSVTTWEVLAISLSEHKGICVAPPYEIQAVKNFFIDLKLPYSVARNEQVEIRAIVYNYKDTDLKVRISLSHNPHVCSLSTPTKKFTKVVTVKSHSSFSVPIVIVPLTVGKQSVEVMANVYGQFVGDGVRKLLRVVPEGVRKTETVTSVILDPEAKGGEHVVTIPKLLMKNRVPWSDVITKVDVQGSPISRLVVKPINGSRLNPLIIVPGGSLESNMAGMTIVVIATHYLNKSNQWDKIGLHRREEALRNIRRGYTHQLRFRRSDGSYGRFRSAPPSTWFTAHITKVLTMAIYLVDAVDRDILCGSIKWLILETQKPDGSFYDRAPMSGQYISGGLYRSSDPEVALTAFVVIALLESKEICTGQVNNLKFSIDKAMKYLQDHHRSLVRPHTIAITSYALALGGKLKDLSTLVSAATDKSHWDEPGSQLISLEATSYALLTLLHLKTYDLVDPVVHWLTDQHFYGAGFGSTQAAIMFFQALAKYQTVVDDSKVLNMGISFDFQERRLSRRYQLSMALHLYSFETPINTGFVVTAQGQGQATLTVTAVYYELVTEKEKKCDNFDLSVTVKDEPYVKRPGGVLGTVSLTICFRHLKPVNTTMSILEISMMTGFSPDMEDLKGLDKYNSEFQIHKGDFDKETVIIYLDKVSHTEDKCLKIKAHQHFNMGLVQPASVTIYDYDTPESRCTKFYHKDEGDKLLGIICQDDVCRCAEGNCLMVQKTGEQFTAIDRMDKICHPAVDHVYKVTLIETRHGKDYDQYSMNITNVFKMGQDDTAPGNRRNFISPRNCRETLKLKEGLDYLVYGHIKDVWKTDETSTNKSQLIVKASIPTSAHQNLIIQTSTAAEPHHTQLSYSYMIGSHTWIEWWPSNKQCQKPEYGEICDIFHEVADHLELFGCDA</sequence>
<dbReference type="Pfam" id="PF17791">
    <property type="entry name" value="MG3"/>
    <property type="match status" value="1"/>
</dbReference>
<dbReference type="InterPro" id="IPR011625">
    <property type="entry name" value="A2M_N_BRD"/>
</dbReference>
<dbReference type="SMART" id="SM01359">
    <property type="entry name" value="A2M_N_2"/>
    <property type="match status" value="1"/>
</dbReference>
<dbReference type="GO" id="GO:0004866">
    <property type="term" value="F:endopeptidase inhibitor activity"/>
    <property type="evidence" value="ECO:0007669"/>
    <property type="project" value="InterPro"/>
</dbReference>
<dbReference type="SMART" id="SM01360">
    <property type="entry name" value="A2M"/>
    <property type="match status" value="1"/>
</dbReference>
<dbReference type="PROSITE" id="PS50189">
    <property type="entry name" value="NTR"/>
    <property type="match status" value="1"/>
</dbReference>
<evidence type="ECO:0000313" key="6">
    <source>
        <dbReference type="Proteomes" id="UP000824782"/>
    </source>
</evidence>
<evidence type="ECO:0000313" key="5">
    <source>
        <dbReference type="EMBL" id="KAG8573864.1"/>
    </source>
</evidence>
<evidence type="ECO:0000256" key="1">
    <source>
        <dbReference type="ARBA" id="ARBA00004613"/>
    </source>
</evidence>
<comment type="caution">
    <text evidence="5">The sequence shown here is derived from an EMBL/GenBank/DDBJ whole genome shotgun (WGS) entry which is preliminary data.</text>
</comment>
<keyword evidence="6" id="KW-1185">Reference proteome</keyword>
<dbReference type="Pfam" id="PF07677">
    <property type="entry name" value="A2M_recep"/>
    <property type="match status" value="1"/>
</dbReference>
<dbReference type="Gene3D" id="2.60.120.1540">
    <property type="match status" value="1"/>
</dbReference>
<evidence type="ECO:0000256" key="2">
    <source>
        <dbReference type="ARBA" id="ARBA00022525"/>
    </source>
</evidence>
<dbReference type="Pfam" id="PF21308">
    <property type="entry name" value="C3_CUB2"/>
    <property type="match status" value="1"/>
</dbReference>
<comment type="subcellular location">
    <subcellularLocation>
        <location evidence="1">Secreted</location>
    </subcellularLocation>
</comment>
<dbReference type="Gene3D" id="2.60.40.1930">
    <property type="match status" value="2"/>
</dbReference>
<keyword evidence="2" id="KW-0964">Secreted</keyword>
<dbReference type="InterPro" id="IPR001134">
    <property type="entry name" value="Netrin_domain"/>
</dbReference>
<dbReference type="Pfam" id="PF07703">
    <property type="entry name" value="A2M_BRD"/>
    <property type="match status" value="1"/>
</dbReference>
<dbReference type="InterPro" id="IPR008930">
    <property type="entry name" value="Terpenoid_cyclase/PrenylTrfase"/>
</dbReference>
<dbReference type="Gene3D" id="6.20.50.160">
    <property type="match status" value="1"/>
</dbReference>
<dbReference type="Pfam" id="PF01759">
    <property type="entry name" value="NTR"/>
    <property type="match status" value="1"/>
</dbReference>
<dbReference type="Pfam" id="PF07678">
    <property type="entry name" value="TED_complement"/>
    <property type="match status" value="1"/>
</dbReference>
<dbReference type="CDD" id="cd02896">
    <property type="entry name" value="complement_C3_C4_C5"/>
    <property type="match status" value="1"/>
</dbReference>
<dbReference type="PANTHER" id="PTHR11412">
    <property type="entry name" value="MACROGLOBULIN / COMPLEMENT"/>
    <property type="match status" value="1"/>
</dbReference>
<feature type="domain" description="NTR" evidence="4">
    <location>
        <begin position="1288"/>
        <end position="1469"/>
    </location>
</feature>
<dbReference type="InterPro" id="IPR050473">
    <property type="entry name" value="A2M/Complement_sys"/>
</dbReference>
<dbReference type="Gene3D" id="2.60.40.1940">
    <property type="match status" value="1"/>
</dbReference>
<dbReference type="InterPro" id="IPR001599">
    <property type="entry name" value="Macroglobln_a2"/>
</dbReference>
<dbReference type="InterPro" id="IPR036595">
    <property type="entry name" value="A-macroglobulin_rcpt-bd_sf"/>
</dbReference>
<dbReference type="InterPro" id="IPR008993">
    <property type="entry name" value="TIMP-like_OB-fold"/>
</dbReference>
<dbReference type="InterPro" id="IPR013783">
    <property type="entry name" value="Ig-like_fold"/>
</dbReference>
<protein>
    <recommendedName>
        <fullName evidence="4">NTR domain-containing protein</fullName>
    </recommendedName>
</protein>
<dbReference type="InterPro" id="IPR041555">
    <property type="entry name" value="MG3"/>
</dbReference>
<dbReference type="InterPro" id="IPR011626">
    <property type="entry name" value="Alpha-macroglobulin_TED"/>
</dbReference>
<dbReference type="Gene3D" id="1.20.50.70">
    <property type="match status" value="1"/>
</dbReference>
<dbReference type="Gene3D" id="2.60.40.690">
    <property type="entry name" value="Alpha-macroglobulin, receptor-binding domain"/>
    <property type="match status" value="1"/>
</dbReference>
<dbReference type="Gene3D" id="2.60.40.10">
    <property type="entry name" value="Immunoglobulins"/>
    <property type="match status" value="2"/>
</dbReference>
<dbReference type="Proteomes" id="UP000824782">
    <property type="component" value="Unassembled WGS sequence"/>
</dbReference>
<dbReference type="Gene3D" id="2.40.50.120">
    <property type="match status" value="1"/>
</dbReference>
<dbReference type="FunFam" id="2.60.40.1940:FF:000001">
    <property type="entry name" value="Complement component C3"/>
    <property type="match status" value="1"/>
</dbReference>
<organism evidence="5 6">
    <name type="scientific">Engystomops pustulosus</name>
    <name type="common">Tungara frog</name>
    <name type="synonym">Physalaemus pustulosus</name>
    <dbReference type="NCBI Taxonomy" id="76066"/>
    <lineage>
        <taxon>Eukaryota</taxon>
        <taxon>Metazoa</taxon>
        <taxon>Chordata</taxon>
        <taxon>Craniata</taxon>
        <taxon>Vertebrata</taxon>
        <taxon>Euteleostomi</taxon>
        <taxon>Amphibia</taxon>
        <taxon>Batrachia</taxon>
        <taxon>Anura</taxon>
        <taxon>Neobatrachia</taxon>
        <taxon>Hyloidea</taxon>
        <taxon>Leptodactylidae</taxon>
        <taxon>Leiuperinae</taxon>
        <taxon>Engystomops</taxon>
    </lineage>
</organism>
<dbReference type="GO" id="GO:0005615">
    <property type="term" value="C:extracellular space"/>
    <property type="evidence" value="ECO:0007669"/>
    <property type="project" value="InterPro"/>
</dbReference>
<keyword evidence="3" id="KW-1015">Disulfide bond</keyword>
<dbReference type="Pfam" id="PF00207">
    <property type="entry name" value="A2M"/>
    <property type="match status" value="1"/>
</dbReference>
<dbReference type="PANTHER" id="PTHR11412:SF81">
    <property type="entry name" value="COMPLEMENT C3"/>
    <property type="match status" value="1"/>
</dbReference>
<dbReference type="SMART" id="SM01361">
    <property type="entry name" value="A2M_recep"/>
    <property type="match status" value="1"/>
</dbReference>
<proteinExistence type="predicted"/>
<dbReference type="Gene3D" id="2.20.130.20">
    <property type="match status" value="1"/>
</dbReference>
<dbReference type="InterPro" id="IPR048848">
    <property type="entry name" value="C3_CUB2"/>
</dbReference>
<dbReference type="SMART" id="SM00643">
    <property type="entry name" value="C345C"/>
    <property type="match status" value="1"/>
</dbReference>
<dbReference type="SUPFAM" id="SSF48239">
    <property type="entry name" value="Terpenoid cyclases/Protein prenyltransferases"/>
    <property type="match status" value="1"/>
</dbReference>
<evidence type="ECO:0000259" key="4">
    <source>
        <dbReference type="PROSITE" id="PS50189"/>
    </source>
</evidence>
<dbReference type="FunFam" id="2.60.40.10:FF:000155">
    <property type="entry name" value="complement C3 isoform X1"/>
    <property type="match status" value="1"/>
</dbReference>
<dbReference type="SUPFAM" id="SSF49410">
    <property type="entry name" value="Alpha-macroglobulin receptor domain"/>
    <property type="match status" value="1"/>
</dbReference>
<dbReference type="InterPro" id="IPR040839">
    <property type="entry name" value="MG4"/>
</dbReference>
<dbReference type="Gene3D" id="1.50.10.20">
    <property type="match status" value="1"/>
</dbReference>
<accession>A0AAV7BMR9</accession>
<dbReference type="EMBL" id="WNYA01000004">
    <property type="protein sequence ID" value="KAG8573864.1"/>
    <property type="molecule type" value="Genomic_DNA"/>
</dbReference>
<dbReference type="SMART" id="SM01419">
    <property type="entry name" value="Thiol-ester_cl"/>
    <property type="match status" value="1"/>
</dbReference>
<reference evidence="5" key="1">
    <citation type="thesis" date="2020" institute="ProQuest LLC" country="789 East Eisenhower Parkway, Ann Arbor, MI, USA">
        <title>Comparative Genomics and Chromosome Evolution.</title>
        <authorList>
            <person name="Mudd A.B."/>
        </authorList>
    </citation>
    <scope>NUCLEOTIDE SEQUENCE</scope>
    <source>
        <strain evidence="5">237g6f4</strain>
        <tissue evidence="5">Blood</tissue>
    </source>
</reference>
<dbReference type="Pfam" id="PF17789">
    <property type="entry name" value="MG4"/>
    <property type="match status" value="1"/>
</dbReference>
<name>A0AAV7BMR9_ENGPU</name>